<feature type="region of interest" description="Disordered" evidence="1">
    <location>
        <begin position="66"/>
        <end position="104"/>
    </location>
</feature>
<dbReference type="EMBL" id="CP001291">
    <property type="protein sequence ID" value="ACK71469.1"/>
    <property type="molecule type" value="Genomic_DNA"/>
</dbReference>
<proteinExistence type="predicted"/>
<protein>
    <submittedName>
        <fullName evidence="2">Uncharacterized protein</fullName>
    </submittedName>
</protein>
<dbReference type="eggNOG" id="ENOG5032H2H">
    <property type="taxonomic scope" value="Bacteria"/>
</dbReference>
<evidence type="ECO:0000313" key="3">
    <source>
        <dbReference type="Proteomes" id="UP000002384"/>
    </source>
</evidence>
<feature type="compositionally biased region" description="Polar residues" evidence="1">
    <location>
        <begin position="93"/>
        <end position="104"/>
    </location>
</feature>
<accession>B7KBB3</accession>
<organism evidence="2 3">
    <name type="scientific">Gloeothece citriformis (strain PCC 7424)</name>
    <name type="common">Cyanothece sp. (strain PCC 7424)</name>
    <dbReference type="NCBI Taxonomy" id="65393"/>
    <lineage>
        <taxon>Bacteria</taxon>
        <taxon>Bacillati</taxon>
        <taxon>Cyanobacteriota</taxon>
        <taxon>Cyanophyceae</taxon>
        <taxon>Oscillatoriophycideae</taxon>
        <taxon>Chroococcales</taxon>
        <taxon>Aphanothecaceae</taxon>
        <taxon>Gloeothece</taxon>
        <taxon>Gloeothece citriformis</taxon>
    </lineage>
</organism>
<gene>
    <name evidence="2" type="ordered locus">PCC7424_3067</name>
</gene>
<evidence type="ECO:0000256" key="1">
    <source>
        <dbReference type="SAM" id="MobiDB-lite"/>
    </source>
</evidence>
<dbReference type="RefSeq" id="WP_015955066.1">
    <property type="nucleotide sequence ID" value="NC_011729.1"/>
</dbReference>
<keyword evidence="3" id="KW-1185">Reference proteome</keyword>
<evidence type="ECO:0000313" key="2">
    <source>
        <dbReference type="EMBL" id="ACK71469.1"/>
    </source>
</evidence>
<dbReference type="KEGG" id="cyc:PCC7424_3067"/>
<dbReference type="OrthoDB" id="427477at2"/>
<sequence>MTKLGYYFTTLLVIGNLVFPTVAKALSFGEALGIGAGVILIDQAIDNNRQRHRYVAPRQEYERGLEDGYNNARYDNPRNSRDYDDGFTHGRSRSAQGWRTPVTR</sequence>
<name>B7KBB3_GLOC7</name>
<dbReference type="HOGENOM" id="CLU_2245480_0_0_3"/>
<dbReference type="Proteomes" id="UP000002384">
    <property type="component" value="Chromosome"/>
</dbReference>
<dbReference type="STRING" id="65393.PCC7424_3067"/>
<feature type="compositionally biased region" description="Basic and acidic residues" evidence="1">
    <location>
        <begin position="75"/>
        <end position="88"/>
    </location>
</feature>
<dbReference type="AlphaFoldDB" id="B7KBB3"/>
<reference evidence="3" key="1">
    <citation type="journal article" date="2011" name="MBio">
        <title>Novel metabolic attributes of the genus Cyanothece, comprising a group of unicellular nitrogen-fixing Cyanobacteria.</title>
        <authorList>
            <person name="Bandyopadhyay A."/>
            <person name="Elvitigala T."/>
            <person name="Welsh E."/>
            <person name="Stockel J."/>
            <person name="Liberton M."/>
            <person name="Min H."/>
            <person name="Sherman L.A."/>
            <person name="Pakrasi H.B."/>
        </authorList>
    </citation>
    <scope>NUCLEOTIDE SEQUENCE [LARGE SCALE GENOMIC DNA]</scope>
    <source>
        <strain evidence="3">PCC 7424</strain>
    </source>
</reference>